<dbReference type="GO" id="GO:0006606">
    <property type="term" value="P:protein import into nucleus"/>
    <property type="evidence" value="ECO:0007669"/>
    <property type="project" value="EnsemblMetazoa"/>
</dbReference>
<dbReference type="Pfam" id="PF11894">
    <property type="entry name" value="Nup192"/>
    <property type="match status" value="1"/>
</dbReference>
<dbReference type="GO" id="GO:0000132">
    <property type="term" value="P:establishment of mitotic spindle orientation"/>
    <property type="evidence" value="ECO:0007669"/>
    <property type="project" value="EnsemblMetazoa"/>
</dbReference>
<dbReference type="InterPro" id="IPR021827">
    <property type="entry name" value="Nup186/Nup192/Nup205"/>
</dbReference>
<evidence type="ECO:0000313" key="6">
    <source>
        <dbReference type="EMBL" id="EFO85741.1"/>
    </source>
</evidence>
<evidence type="ECO:0000256" key="4">
    <source>
        <dbReference type="ARBA" id="ARBA00023242"/>
    </source>
</evidence>
<keyword evidence="3" id="KW-0813">Transport</keyword>
<keyword evidence="4" id="KW-0539">Nucleus</keyword>
<accession>E3LH64</accession>
<dbReference type="GO" id="GO:1903379">
    <property type="term" value="P:regulation of mitotic chromosome condensation"/>
    <property type="evidence" value="ECO:0007669"/>
    <property type="project" value="EnsemblMetazoa"/>
</dbReference>
<keyword evidence="7" id="KW-1185">Reference proteome</keyword>
<evidence type="ECO:0000313" key="7">
    <source>
        <dbReference type="Proteomes" id="UP000008281"/>
    </source>
</evidence>
<evidence type="ECO:0000256" key="5">
    <source>
        <dbReference type="SAM" id="MobiDB-lite"/>
    </source>
</evidence>
<dbReference type="PANTHER" id="PTHR31344:SF0">
    <property type="entry name" value="NUCLEAR PORE COMPLEX PROTEIN NUP205"/>
    <property type="match status" value="1"/>
</dbReference>
<feature type="region of interest" description="Disordered" evidence="5">
    <location>
        <begin position="386"/>
        <end position="407"/>
    </location>
</feature>
<dbReference type="InParanoid" id="E3LH64"/>
<reference evidence="6" key="1">
    <citation type="submission" date="2007-07" db="EMBL/GenBank/DDBJ databases">
        <title>PCAP assembly of the Caenorhabditis remanei genome.</title>
        <authorList>
            <consortium name="The Caenorhabditis remanei Sequencing Consortium"/>
            <person name="Wilson R.K."/>
        </authorList>
    </citation>
    <scope>NUCLEOTIDE SEQUENCE [LARGE SCALE GENOMIC DNA]</scope>
    <source>
        <strain evidence="6">PB4641</strain>
    </source>
</reference>
<sequence>MWSDIRNFYEYVTSFTDFDDDLKLATLFFQLEKHKWRLTNILANPKRQTNDPRVKANEKVEIDGVELTIQEQLAAEAQILSDVFELSDMESIDLILSGESQQIHFEGLNRGLIAVICYYDAHRLLISTVRQMLKWDREDVPSKVTEWLDNSFISVHVVKMLFDRLNSFTVQSEFARLQSPNVNGLGGSKHQKLLKTAIDEIRSEIIAVISLICEFPGSEAMHISNHLFQIVKTVPLEKLSVANMTAWVSLIKITSSEVLTQVPDATQVLTNMIGHIRNETDWSDQAMCGTLQLACAVSLKSIASSPSDHLGIENIKVDVERVIDRSIRNMAFHYLRQGIIKSEHFRFAHQFIIIDELLKQLVSFFPAKLMEIERNSADELNFLDEQQKEASAPTSAKPDPRNQTISLGDKVHAELTTRDPSNNYDSALSNYENFLRCFVDLYEMQVTDYSFQRTLKTTRERELQEQIEESSMSFSTERSIELCRLLERSRLPNHHVVHSVAYLELCAAVCKNQLTAGLLFDIFSRELCGPDTYGWESLTGALKGYDRLFREQKAMSNSRFNQNQTVNMSTSYHQQSQHQSLNLSLRPGDKISIPAQELSGLVAWLRMTTKVAQFNEIAAMRFSDDPAWTMCSAVASLSTSSVPLALKAALIDLLTAVARLKGTAPRIWQVIHVNQLCYHADGGTLMGMQQELEERECIAKQYDVSLAFVKLMTTLLMHRSLPDYATPFIQFVTRSILGHFAGRSYNSVIQMWELAEWSLRATNALLEHGIVEPRSVASNDIHIAVITQCLNDTPMFRSITRVVYEDCQAHNDPHVTRQAPSSDAALIALRILSRAIVLHPALRACARVTSSDIMVASIKSLIFSPVIASSACTLLDLVFHYLHMADDYPVHSLYAARILRDVMATRGAVEAKMLEVLRTRKSAPSHVRAIRTAICSNSIQYTINDSLSKEEDTDDPHFARGETARLVLETLSEAIDSHVTRCGNRVTDTNNICYYLLAFRPSLANTKELYKADDSYTGLHYVLHIIEQFVNSKKPFTLPFSALLEPAFRLMQRLVALSCPFSQPVLCFMRSSNIIEKLTTSPFICSALTMENERDNTYAQGVFAVRRMIVGYILHFSAVEISAMLTTGHFSRPEKLYRALLESSKLVAGYTQDDMEEEDVNTTLASRASGSKDHPNLLFSLLRRATVPRKNELPYPNLVHFDSAKLHELFDACLTVNIYGVAQYDILYLNRLMRREIDAVYTDSNEMRFVQEELEGVLEYCTEINASLLSESASERIVSGCTALLNVFSVFAPVHFFSNKMQLVIFRDACYVLIEMCSGVGGGSLVAACQTFHRLVLTVTKLAKVEYPKLLDQRRFFAPVFKSMVELLLQPGDKCIDAKVQLYKTMRYILRTLFEKNSIDTVNEAEEWLLDGLVQPPPILSSDEIINIVDRMGEEIARHLESNIADFPTHRKAAIVMLTSDLLHEDLKGNKKVCNHISKSGVPRILCQELLGVSFDWNIVTDAKKEGRIAGVSQAEHVSNYKLFISILTCLTRYGTSESGWIVLSELAVLEILAEMPAFIEPPKELFLKPDTVKTKGTAAHSYANALDLALHFCEQMCTKTKWKKQSLKVLAFIQRIGEVFQQLMRAELDCECLETAKAIVYEISLNGKLYLEFPNELLFFTDEALIGIIDGDQVLRQLKQGEESKTVKSNARRKYVNVNTTFAAPRQLYSTLQPV</sequence>
<dbReference type="STRING" id="31234.E3LH64"/>
<evidence type="ECO:0000256" key="3">
    <source>
        <dbReference type="ARBA" id="ARBA00022448"/>
    </source>
</evidence>
<dbReference type="EMBL" id="DS268408">
    <property type="protein sequence ID" value="EFO85741.1"/>
    <property type="molecule type" value="Genomic_DNA"/>
</dbReference>
<dbReference type="GO" id="GO:0051292">
    <property type="term" value="P:nuclear pore complex assembly"/>
    <property type="evidence" value="ECO:0007669"/>
    <property type="project" value="EnsemblMetazoa"/>
</dbReference>
<dbReference type="GO" id="GO:0017056">
    <property type="term" value="F:structural constituent of nuclear pore"/>
    <property type="evidence" value="ECO:0007669"/>
    <property type="project" value="TreeGrafter"/>
</dbReference>
<dbReference type="GO" id="GO:0009794">
    <property type="term" value="P:regulation of mitotic cell cycle, embryonic"/>
    <property type="evidence" value="ECO:0007669"/>
    <property type="project" value="EnsemblMetazoa"/>
</dbReference>
<dbReference type="FunCoup" id="E3LH64">
    <property type="interactions" value="2683"/>
</dbReference>
<dbReference type="Proteomes" id="UP000008281">
    <property type="component" value="Unassembled WGS sequence"/>
</dbReference>
<comment type="subcellular location">
    <subcellularLocation>
        <location evidence="1">Nucleus</location>
    </subcellularLocation>
</comment>
<comment type="similarity">
    <text evidence="2">Belongs to the NUP186/NUP192/NUP205 family.</text>
</comment>
<evidence type="ECO:0000256" key="1">
    <source>
        <dbReference type="ARBA" id="ARBA00004123"/>
    </source>
</evidence>
<dbReference type="HOGENOM" id="CLU_001929_1_0_1"/>
<dbReference type="GO" id="GO:0110039">
    <property type="term" value="P:positive regulation of nematode male tail tip morphogenesis"/>
    <property type="evidence" value="ECO:0007669"/>
    <property type="project" value="EnsemblMetazoa"/>
</dbReference>
<proteinExistence type="inferred from homology"/>
<organism evidence="7">
    <name type="scientific">Caenorhabditis remanei</name>
    <name type="common">Caenorhabditis vulgaris</name>
    <dbReference type="NCBI Taxonomy" id="31234"/>
    <lineage>
        <taxon>Eukaryota</taxon>
        <taxon>Metazoa</taxon>
        <taxon>Ecdysozoa</taxon>
        <taxon>Nematoda</taxon>
        <taxon>Chromadorea</taxon>
        <taxon>Rhabditida</taxon>
        <taxon>Rhabditina</taxon>
        <taxon>Rhabditomorpha</taxon>
        <taxon>Rhabditoidea</taxon>
        <taxon>Rhabditidae</taxon>
        <taxon>Peloderinae</taxon>
        <taxon>Caenorhabditis</taxon>
    </lineage>
</organism>
<protein>
    <submittedName>
        <fullName evidence="6">CRE-NPP-3 protein</fullName>
    </submittedName>
</protein>
<dbReference type="GO" id="GO:0009792">
    <property type="term" value="P:embryo development ending in birth or egg hatching"/>
    <property type="evidence" value="ECO:0007669"/>
    <property type="project" value="EnsemblMetazoa"/>
</dbReference>
<dbReference type="PANTHER" id="PTHR31344">
    <property type="entry name" value="NUCLEAR PORE COMPLEX PROTEIN NUP205"/>
    <property type="match status" value="1"/>
</dbReference>
<dbReference type="eggNOG" id="KOG1835">
    <property type="taxonomic scope" value="Eukaryota"/>
</dbReference>
<dbReference type="OrthoDB" id="2019644at2759"/>
<name>E3LH64_CAERE</name>
<dbReference type="GO" id="GO:0044611">
    <property type="term" value="C:nuclear pore inner ring"/>
    <property type="evidence" value="ECO:0007669"/>
    <property type="project" value="TreeGrafter"/>
</dbReference>
<evidence type="ECO:0000256" key="2">
    <source>
        <dbReference type="ARBA" id="ARBA00005892"/>
    </source>
</evidence>
<gene>
    <name evidence="6" type="primary">Cre-npp-3</name>
    <name evidence="6" type="ORF">CRE_02072</name>
</gene>